<evidence type="ECO:0000313" key="5">
    <source>
        <dbReference type="EMBL" id="EYE94957.1"/>
    </source>
</evidence>
<evidence type="ECO:0000256" key="2">
    <source>
        <dbReference type="SAM" id="MobiDB-lite"/>
    </source>
</evidence>
<dbReference type="Gene3D" id="3.40.50.1820">
    <property type="entry name" value="alpha/beta hydrolase"/>
    <property type="match status" value="1"/>
</dbReference>
<dbReference type="PANTHER" id="PTHR48081:SF3">
    <property type="entry name" value="ALPHA_BETA HYDROLASE FOLD-3 DOMAIN-CONTAINING PROTEIN"/>
    <property type="match status" value="1"/>
</dbReference>
<dbReference type="RefSeq" id="XP_040638645.1">
    <property type="nucleotide sequence ID" value="XM_040784367.1"/>
</dbReference>
<dbReference type="PANTHER" id="PTHR48081">
    <property type="entry name" value="AB HYDROLASE SUPERFAMILY PROTEIN C4A8.06C"/>
    <property type="match status" value="1"/>
</dbReference>
<gene>
    <name evidence="5" type="ORF">EURHEDRAFT_456636</name>
</gene>
<evidence type="ECO:0000313" key="6">
    <source>
        <dbReference type="Proteomes" id="UP000019804"/>
    </source>
</evidence>
<feature type="compositionally biased region" description="Polar residues" evidence="2">
    <location>
        <begin position="187"/>
        <end position="203"/>
    </location>
</feature>
<reference evidence="6" key="1">
    <citation type="journal article" date="2014" name="Nat. Commun.">
        <title>Genomic adaptations of the halophilic Dead Sea filamentous fungus Eurotium rubrum.</title>
        <authorList>
            <person name="Kis-Papo T."/>
            <person name="Weig A.R."/>
            <person name="Riley R."/>
            <person name="Persoh D."/>
            <person name="Salamov A."/>
            <person name="Sun H."/>
            <person name="Lipzen A."/>
            <person name="Wasser S.P."/>
            <person name="Rambold G."/>
            <person name="Grigoriev I.V."/>
            <person name="Nevo E."/>
        </authorList>
    </citation>
    <scope>NUCLEOTIDE SEQUENCE [LARGE SCALE GENOMIC DNA]</scope>
    <source>
        <strain evidence="6">CBS 135680</strain>
    </source>
</reference>
<proteinExistence type="predicted"/>
<dbReference type="GO" id="GO:0006508">
    <property type="term" value="P:proteolysis"/>
    <property type="evidence" value="ECO:0007669"/>
    <property type="project" value="InterPro"/>
</dbReference>
<organism evidence="5 6">
    <name type="scientific">Aspergillus ruber (strain CBS 135680)</name>
    <dbReference type="NCBI Taxonomy" id="1388766"/>
    <lineage>
        <taxon>Eukaryota</taxon>
        <taxon>Fungi</taxon>
        <taxon>Dikarya</taxon>
        <taxon>Ascomycota</taxon>
        <taxon>Pezizomycotina</taxon>
        <taxon>Eurotiomycetes</taxon>
        <taxon>Eurotiomycetidae</taxon>
        <taxon>Eurotiales</taxon>
        <taxon>Aspergillaceae</taxon>
        <taxon>Aspergillus</taxon>
        <taxon>Aspergillus subgen. Aspergillus</taxon>
    </lineage>
</organism>
<dbReference type="Pfam" id="PF20434">
    <property type="entry name" value="BD-FAE"/>
    <property type="match status" value="1"/>
</dbReference>
<feature type="domain" description="BD-FAE-like" evidence="4">
    <location>
        <begin position="18"/>
        <end position="134"/>
    </location>
</feature>
<dbReference type="InterPro" id="IPR049492">
    <property type="entry name" value="BD-FAE-like_dom"/>
</dbReference>
<dbReference type="InterPro" id="IPR050300">
    <property type="entry name" value="GDXG_lipolytic_enzyme"/>
</dbReference>
<evidence type="ECO:0000256" key="1">
    <source>
        <dbReference type="ARBA" id="ARBA00022801"/>
    </source>
</evidence>
<keyword evidence="6" id="KW-1185">Reference proteome</keyword>
<dbReference type="OrthoDB" id="19653at2759"/>
<dbReference type="HOGENOM" id="CLU_012494_9_0_1"/>
<dbReference type="GO" id="GO:0008236">
    <property type="term" value="F:serine-type peptidase activity"/>
    <property type="evidence" value="ECO:0007669"/>
    <property type="project" value="InterPro"/>
</dbReference>
<dbReference type="GeneID" id="63699491"/>
<dbReference type="AlphaFoldDB" id="A0A017SDD2"/>
<dbReference type="Pfam" id="PF00326">
    <property type="entry name" value="Peptidase_S9"/>
    <property type="match status" value="1"/>
</dbReference>
<keyword evidence="1 5" id="KW-0378">Hydrolase</keyword>
<dbReference type="InterPro" id="IPR029058">
    <property type="entry name" value="AB_hydrolase_fold"/>
</dbReference>
<dbReference type="STRING" id="1388766.A0A017SDD2"/>
<dbReference type="SUPFAM" id="SSF53474">
    <property type="entry name" value="alpha/beta-Hydrolases"/>
    <property type="match status" value="1"/>
</dbReference>
<feature type="domain" description="Peptidase S9 prolyl oligopeptidase catalytic" evidence="3">
    <location>
        <begin position="232"/>
        <end position="316"/>
    </location>
</feature>
<accession>A0A017SDD2</accession>
<evidence type="ECO:0000259" key="4">
    <source>
        <dbReference type="Pfam" id="PF20434"/>
    </source>
</evidence>
<evidence type="ECO:0000259" key="3">
    <source>
        <dbReference type="Pfam" id="PF00326"/>
    </source>
</evidence>
<sequence>MPLTATYKRTSATQITADIYLPSPSTSPCPVLINIHGGAFMLGDSRMVSIPQVNDCLSCGWVVVAPNHRLCPQVNIRDGPLRDVRDCLEWIYSDDGLDRFLRESEEGKAYAVDKEKVMAFGTSSGGMLACGLGYDVPRPPRAILNFYGAVHFTHPCWTQPIPAIKSKLPRNLTPSFLEQVYTQEPIPTSSNVSLEGQTETGQSAGPDFSRPRDAFAFTQIANGAVIQACCPDPEVRREIDPVLNVTKEFPPTFVAHGLEDKMVSIEVSRELVRVLKEAGVECGMVEVPGEGHTFAMAMEVGGRTWELQRKGFDFLERVICS</sequence>
<dbReference type="Proteomes" id="UP000019804">
    <property type="component" value="Unassembled WGS sequence"/>
</dbReference>
<feature type="region of interest" description="Disordered" evidence="2">
    <location>
        <begin position="187"/>
        <end position="209"/>
    </location>
</feature>
<name>A0A017SDD2_ASPRC</name>
<dbReference type="InterPro" id="IPR001375">
    <property type="entry name" value="Peptidase_S9_cat"/>
</dbReference>
<dbReference type="EMBL" id="KK088424">
    <property type="protein sequence ID" value="EYE94957.1"/>
    <property type="molecule type" value="Genomic_DNA"/>
</dbReference>
<protein>
    <submittedName>
        <fullName evidence="5">Alpha/beta-hydrolase</fullName>
    </submittedName>
</protein>